<evidence type="ECO:0000256" key="2">
    <source>
        <dbReference type="ARBA" id="ARBA00022448"/>
    </source>
</evidence>
<keyword evidence="4" id="KW-0997">Cell inner membrane</keyword>
<evidence type="ECO:0000256" key="5">
    <source>
        <dbReference type="ARBA" id="ARBA00022605"/>
    </source>
</evidence>
<dbReference type="GO" id="GO:0009675">
    <property type="term" value="F:high-affinity sulfate:proton symporter activity"/>
    <property type="evidence" value="ECO:0007669"/>
    <property type="project" value="TreeGrafter"/>
</dbReference>
<dbReference type="InterPro" id="IPR050480">
    <property type="entry name" value="CysZ-like"/>
</dbReference>
<evidence type="ECO:0000256" key="4">
    <source>
        <dbReference type="ARBA" id="ARBA00022519"/>
    </source>
</evidence>
<evidence type="ECO:0000313" key="10">
    <source>
        <dbReference type="EMBL" id="VAW71665.1"/>
    </source>
</evidence>
<evidence type="ECO:0000256" key="9">
    <source>
        <dbReference type="SAM" id="Phobius"/>
    </source>
</evidence>
<keyword evidence="7 9" id="KW-1133">Transmembrane helix</keyword>
<evidence type="ECO:0000256" key="6">
    <source>
        <dbReference type="ARBA" id="ARBA00022692"/>
    </source>
</evidence>
<keyword evidence="8 9" id="KW-0472">Membrane</keyword>
<feature type="non-terminal residue" evidence="10">
    <location>
        <position position="1"/>
    </location>
</feature>
<feature type="transmembrane region" description="Helical" evidence="9">
    <location>
        <begin position="6"/>
        <end position="32"/>
    </location>
</feature>
<dbReference type="GO" id="GO:0019344">
    <property type="term" value="P:cysteine biosynthetic process"/>
    <property type="evidence" value="ECO:0007669"/>
    <property type="project" value="TreeGrafter"/>
</dbReference>
<gene>
    <name evidence="10" type="ORF">MNBD_GAMMA12-886</name>
</gene>
<evidence type="ECO:0000256" key="7">
    <source>
        <dbReference type="ARBA" id="ARBA00022989"/>
    </source>
</evidence>
<dbReference type="GO" id="GO:0000103">
    <property type="term" value="P:sulfate assimilation"/>
    <property type="evidence" value="ECO:0007669"/>
    <property type="project" value="TreeGrafter"/>
</dbReference>
<evidence type="ECO:0000256" key="8">
    <source>
        <dbReference type="ARBA" id="ARBA00023136"/>
    </source>
</evidence>
<protein>
    <submittedName>
        <fullName evidence="10">Sulfate transporter, CysZ-type</fullName>
    </submittedName>
</protein>
<dbReference type="InterPro" id="IPR059112">
    <property type="entry name" value="CysZ/EI24"/>
</dbReference>
<keyword evidence="6 9" id="KW-0812">Transmembrane</keyword>
<organism evidence="10">
    <name type="scientific">hydrothermal vent metagenome</name>
    <dbReference type="NCBI Taxonomy" id="652676"/>
    <lineage>
        <taxon>unclassified sequences</taxon>
        <taxon>metagenomes</taxon>
        <taxon>ecological metagenomes</taxon>
    </lineage>
</organism>
<sequence>WAIPLLIISFIPVINVISPVLWAIFSAWMLALQYTDYPLGNRGYTFSKIRYTLSEHKMLSLGFGGSATIATMIPVLNFLVMPVSVAGATIMAVKALNKDDRLPNENKSDPLIVR</sequence>
<keyword evidence="5" id="KW-0028">Amino-acid biosynthesis</keyword>
<dbReference type="GO" id="GO:0005886">
    <property type="term" value="C:plasma membrane"/>
    <property type="evidence" value="ECO:0007669"/>
    <property type="project" value="TreeGrafter"/>
</dbReference>
<dbReference type="PANTHER" id="PTHR37468">
    <property type="entry name" value="SULFATE TRANSPORTER CYSZ"/>
    <property type="match status" value="1"/>
</dbReference>
<reference evidence="10" key="1">
    <citation type="submission" date="2018-06" db="EMBL/GenBank/DDBJ databases">
        <authorList>
            <person name="Zhirakovskaya E."/>
        </authorList>
    </citation>
    <scope>NUCLEOTIDE SEQUENCE</scope>
</reference>
<evidence type="ECO:0000256" key="3">
    <source>
        <dbReference type="ARBA" id="ARBA00022475"/>
    </source>
</evidence>
<dbReference type="EMBL" id="UOFL01000026">
    <property type="protein sequence ID" value="VAW71665.1"/>
    <property type="molecule type" value="Genomic_DNA"/>
</dbReference>
<proteinExistence type="predicted"/>
<dbReference type="PANTHER" id="PTHR37468:SF1">
    <property type="entry name" value="SULFATE TRANSPORTER CYSZ"/>
    <property type="match status" value="1"/>
</dbReference>
<comment type="subcellular location">
    <subcellularLocation>
        <location evidence="1">Membrane</location>
        <topology evidence="1">Multi-pass membrane protein</topology>
    </subcellularLocation>
</comment>
<keyword evidence="3" id="KW-1003">Cell membrane</keyword>
<keyword evidence="2" id="KW-0813">Transport</keyword>
<accession>A0A3B0XTE7</accession>
<name>A0A3B0XTE7_9ZZZZ</name>
<dbReference type="AlphaFoldDB" id="A0A3B0XTE7"/>
<dbReference type="Pfam" id="PF07264">
    <property type="entry name" value="EI24"/>
    <property type="match status" value="1"/>
</dbReference>
<feature type="transmembrane region" description="Helical" evidence="9">
    <location>
        <begin position="58"/>
        <end position="80"/>
    </location>
</feature>
<evidence type="ECO:0000256" key="1">
    <source>
        <dbReference type="ARBA" id="ARBA00004141"/>
    </source>
</evidence>